<dbReference type="Pfam" id="PF12697">
    <property type="entry name" value="Abhydrolase_6"/>
    <property type="match status" value="1"/>
</dbReference>
<evidence type="ECO:0000313" key="2">
    <source>
        <dbReference type="EMBL" id="AFU00097.1"/>
    </source>
</evidence>
<dbReference type="Proteomes" id="UP000006304">
    <property type="component" value="Chromosome"/>
</dbReference>
<dbReference type="PANTHER" id="PTHR43798:SF33">
    <property type="entry name" value="HYDROLASE, PUTATIVE (AFU_ORTHOLOGUE AFUA_2G14860)-RELATED"/>
    <property type="match status" value="1"/>
</dbReference>
<feature type="domain" description="AB hydrolase-1" evidence="1">
    <location>
        <begin position="9"/>
        <end position="235"/>
    </location>
</feature>
<dbReference type="eggNOG" id="COG0596">
    <property type="taxonomic scope" value="Bacteria"/>
</dbReference>
<gene>
    <name evidence="2" type="ORF">O3I_010680</name>
</gene>
<dbReference type="InterPro" id="IPR000073">
    <property type="entry name" value="AB_hydrolase_1"/>
</dbReference>
<evidence type="ECO:0000313" key="3">
    <source>
        <dbReference type="Proteomes" id="UP000006304"/>
    </source>
</evidence>
<dbReference type="HOGENOM" id="CLU_020336_50_4_11"/>
<dbReference type="GO" id="GO:0016787">
    <property type="term" value="F:hydrolase activity"/>
    <property type="evidence" value="ECO:0007669"/>
    <property type="project" value="UniProtKB-KW"/>
</dbReference>
<sequence>MEPNPAPAVVFIPGFLDDRHVWGPLIARSTLDPTRCVPVDLAGCGDRTAEAGPYSLARFADDVLTVLDSLASPVVLVGQSMGAPIAELAAVAAGSKVQGLALLTPVPLAGTAFPEDVVAPFRAMAGDERAQSQTRTDLSFALPPAELRRLARTGARIRTEVVAGLVDSWNDGLPGAPVPSEFTGPVLIVRGDRDPMVTAEMVATHVAPRFPAAQVHMIADSGHWPHLEQPDSMARLLDSFVRQALDGRVERSVTAPRKDRS</sequence>
<reference evidence="2 3" key="1">
    <citation type="journal article" date="2012" name="J. Bacteriol.">
        <title>Complete genome sequence of Nocardia brasiliensis HUJEG-1.</title>
        <authorList>
            <person name="Vera-Cabrera L."/>
            <person name="Ortiz-Lopez R."/>
            <person name="Elizondo-Gonzalez R."/>
            <person name="Perez-Maya A.A."/>
            <person name="Ocampo-Candiani J."/>
        </authorList>
    </citation>
    <scope>NUCLEOTIDE SEQUENCE [LARGE SCALE GENOMIC DNA]</scope>
    <source>
        <strain evidence="3">ATCC 700358</strain>
    </source>
</reference>
<protein>
    <submittedName>
        <fullName evidence="2">Alpha/beta hydrolase</fullName>
    </submittedName>
</protein>
<evidence type="ECO:0000259" key="1">
    <source>
        <dbReference type="Pfam" id="PF12697"/>
    </source>
</evidence>
<dbReference type="InterPro" id="IPR050266">
    <property type="entry name" value="AB_hydrolase_sf"/>
</dbReference>
<dbReference type="KEGG" id="nbr:O3I_010680"/>
<dbReference type="SUPFAM" id="SSF53474">
    <property type="entry name" value="alpha/beta-Hydrolases"/>
    <property type="match status" value="1"/>
</dbReference>
<dbReference type="Gene3D" id="3.40.50.1820">
    <property type="entry name" value="alpha/beta hydrolase"/>
    <property type="match status" value="1"/>
</dbReference>
<dbReference type="EMBL" id="CP003876">
    <property type="protein sequence ID" value="AFU00097.1"/>
    <property type="molecule type" value="Genomic_DNA"/>
</dbReference>
<accession>K0ERC0</accession>
<keyword evidence="3" id="KW-1185">Reference proteome</keyword>
<dbReference type="AlphaFoldDB" id="K0ERC0"/>
<name>K0ERC0_NOCB7</name>
<dbReference type="STRING" id="1133849.O3I_010680"/>
<dbReference type="InterPro" id="IPR029058">
    <property type="entry name" value="AB_hydrolase_fold"/>
</dbReference>
<dbReference type="GO" id="GO:0016020">
    <property type="term" value="C:membrane"/>
    <property type="evidence" value="ECO:0007669"/>
    <property type="project" value="TreeGrafter"/>
</dbReference>
<dbReference type="PANTHER" id="PTHR43798">
    <property type="entry name" value="MONOACYLGLYCEROL LIPASE"/>
    <property type="match status" value="1"/>
</dbReference>
<organism evidence="2 3">
    <name type="scientific">Nocardia brasiliensis (strain ATCC 700358 / HUJEG-1)</name>
    <dbReference type="NCBI Taxonomy" id="1133849"/>
    <lineage>
        <taxon>Bacteria</taxon>
        <taxon>Bacillati</taxon>
        <taxon>Actinomycetota</taxon>
        <taxon>Actinomycetes</taxon>
        <taxon>Mycobacteriales</taxon>
        <taxon>Nocardiaceae</taxon>
        <taxon>Nocardia</taxon>
    </lineage>
</organism>
<dbReference type="RefSeq" id="WP_014982952.1">
    <property type="nucleotide sequence ID" value="NC_018681.1"/>
</dbReference>
<proteinExistence type="predicted"/>
<keyword evidence="2" id="KW-0378">Hydrolase</keyword>